<evidence type="ECO:0000313" key="8">
    <source>
        <dbReference type="Proteomes" id="UP000196531"/>
    </source>
</evidence>
<sequence length="323" mass="35364">MKIFVTAEILPQGIEELKNAGHQVEVWNQSHQIPYEQLLQKAKDFDALITMLSDQIDRNFLEVNKHLKVITNYAVGHNNIDSKAATELGIAIGNTPDVLTEATADLALSLLLNVSRQITHAQKQIEAGHWTKWGAMDYLGHSLRGKTLGIFGAGRIGRCFATTCARAFSMNILYCARSPKTDFENELGAKRVEFKELLEQSDVVSVHCDLNDSTKELFNAESFSLMKPSSIFINTARGGVHNESDLISALSNSKIWGAGLDVTNPEPMSANSPLLTIPTVAVSPHIGSATITARNAMSSIVAQNILKAFEQKELIGDVNKLYS</sequence>
<name>A0A1Y5F9N7_9BACT</name>
<feature type="domain" description="D-isomer specific 2-hydroxyacid dehydrogenase catalytic" evidence="5">
    <location>
        <begin position="3"/>
        <end position="319"/>
    </location>
</feature>
<dbReference type="InterPro" id="IPR050223">
    <property type="entry name" value="D-isomer_2-hydroxyacid_DH"/>
</dbReference>
<feature type="domain" description="D-isomer specific 2-hydroxyacid dehydrogenase NAD-binding" evidence="6">
    <location>
        <begin position="108"/>
        <end position="287"/>
    </location>
</feature>
<dbReference type="CDD" id="cd05301">
    <property type="entry name" value="GDH"/>
    <property type="match status" value="1"/>
</dbReference>
<dbReference type="Pfam" id="PF00389">
    <property type="entry name" value="2-Hacid_dh"/>
    <property type="match status" value="1"/>
</dbReference>
<evidence type="ECO:0000313" key="7">
    <source>
        <dbReference type="EMBL" id="OUR95270.1"/>
    </source>
</evidence>
<dbReference type="GO" id="GO:0005829">
    <property type="term" value="C:cytosol"/>
    <property type="evidence" value="ECO:0007669"/>
    <property type="project" value="TreeGrafter"/>
</dbReference>
<dbReference type="EMBL" id="MAAO01000008">
    <property type="protein sequence ID" value="OUR95270.1"/>
    <property type="molecule type" value="Genomic_DNA"/>
</dbReference>
<evidence type="ECO:0000256" key="3">
    <source>
        <dbReference type="ARBA" id="ARBA00023027"/>
    </source>
</evidence>
<dbReference type="PANTHER" id="PTHR10996">
    <property type="entry name" value="2-HYDROXYACID DEHYDROGENASE-RELATED"/>
    <property type="match status" value="1"/>
</dbReference>
<dbReference type="InterPro" id="IPR006140">
    <property type="entry name" value="D-isomer_DH_NAD-bd"/>
</dbReference>
<proteinExistence type="inferred from homology"/>
<dbReference type="Proteomes" id="UP000196531">
    <property type="component" value="Unassembled WGS sequence"/>
</dbReference>
<keyword evidence="2 4" id="KW-0560">Oxidoreductase</keyword>
<evidence type="ECO:0000259" key="6">
    <source>
        <dbReference type="Pfam" id="PF02826"/>
    </source>
</evidence>
<reference evidence="8" key="1">
    <citation type="journal article" date="2017" name="Proc. Natl. Acad. Sci. U.S.A.">
        <title>Simulation of Deepwater Horizon oil plume reveals substrate specialization within a complex community of hydrocarbon-degraders.</title>
        <authorList>
            <person name="Hu P."/>
            <person name="Dubinsky E.A."/>
            <person name="Probst A.J."/>
            <person name="Wang J."/>
            <person name="Sieber C.M.K."/>
            <person name="Tom L.M."/>
            <person name="Gardinali P."/>
            <person name="Banfield J.F."/>
            <person name="Atlas R.M."/>
            <person name="Andersen G.L."/>
        </authorList>
    </citation>
    <scope>NUCLEOTIDE SEQUENCE [LARGE SCALE GENOMIC DNA]</scope>
</reference>
<evidence type="ECO:0000256" key="4">
    <source>
        <dbReference type="RuleBase" id="RU003719"/>
    </source>
</evidence>
<dbReference type="InterPro" id="IPR006139">
    <property type="entry name" value="D-isomer_2_OHA_DH_cat_dom"/>
</dbReference>
<dbReference type="GO" id="GO:0051287">
    <property type="term" value="F:NAD binding"/>
    <property type="evidence" value="ECO:0007669"/>
    <property type="project" value="InterPro"/>
</dbReference>
<evidence type="ECO:0000259" key="5">
    <source>
        <dbReference type="Pfam" id="PF00389"/>
    </source>
</evidence>
<comment type="similarity">
    <text evidence="1 4">Belongs to the D-isomer specific 2-hydroxyacid dehydrogenase family.</text>
</comment>
<protein>
    <submittedName>
        <fullName evidence="7">D-glycerate dehydrogenase</fullName>
    </submittedName>
</protein>
<dbReference type="GO" id="GO:0016618">
    <property type="term" value="F:hydroxypyruvate reductase [NAD(P)H] activity"/>
    <property type="evidence" value="ECO:0007669"/>
    <property type="project" value="TreeGrafter"/>
</dbReference>
<gene>
    <name evidence="7" type="ORF">A9Q84_15625</name>
</gene>
<dbReference type="FunFam" id="3.40.50.720:FF:000203">
    <property type="entry name" value="D-3-phosphoglycerate dehydrogenase (SerA)"/>
    <property type="match status" value="1"/>
</dbReference>
<dbReference type="InterPro" id="IPR036291">
    <property type="entry name" value="NAD(P)-bd_dom_sf"/>
</dbReference>
<dbReference type="SUPFAM" id="SSF51735">
    <property type="entry name" value="NAD(P)-binding Rossmann-fold domains"/>
    <property type="match status" value="1"/>
</dbReference>
<dbReference type="GO" id="GO:0030267">
    <property type="term" value="F:glyoxylate reductase (NADPH) activity"/>
    <property type="evidence" value="ECO:0007669"/>
    <property type="project" value="TreeGrafter"/>
</dbReference>
<keyword evidence="3" id="KW-0520">NAD</keyword>
<dbReference type="SUPFAM" id="SSF52283">
    <property type="entry name" value="Formate/glycerate dehydrogenase catalytic domain-like"/>
    <property type="match status" value="1"/>
</dbReference>
<evidence type="ECO:0000256" key="2">
    <source>
        <dbReference type="ARBA" id="ARBA00023002"/>
    </source>
</evidence>
<accession>A0A1Y5F9N7</accession>
<evidence type="ECO:0000256" key="1">
    <source>
        <dbReference type="ARBA" id="ARBA00005854"/>
    </source>
</evidence>
<comment type="caution">
    <text evidence="7">The sequence shown here is derived from an EMBL/GenBank/DDBJ whole genome shotgun (WGS) entry which is preliminary data.</text>
</comment>
<dbReference type="Gene3D" id="3.40.50.720">
    <property type="entry name" value="NAD(P)-binding Rossmann-like Domain"/>
    <property type="match status" value="2"/>
</dbReference>
<dbReference type="AlphaFoldDB" id="A0A1Y5F9N7"/>
<dbReference type="Pfam" id="PF02826">
    <property type="entry name" value="2-Hacid_dh_C"/>
    <property type="match status" value="1"/>
</dbReference>
<dbReference type="PANTHER" id="PTHR10996:SF257">
    <property type="entry name" value="GLYOXYLATE REDUCTASE 1"/>
    <property type="match status" value="1"/>
</dbReference>
<organism evidence="7 8">
    <name type="scientific">Halobacteriovorax marinus</name>
    <dbReference type="NCBI Taxonomy" id="97084"/>
    <lineage>
        <taxon>Bacteria</taxon>
        <taxon>Pseudomonadati</taxon>
        <taxon>Bdellovibrionota</taxon>
        <taxon>Bacteriovoracia</taxon>
        <taxon>Bacteriovoracales</taxon>
        <taxon>Halobacteriovoraceae</taxon>
        <taxon>Halobacteriovorax</taxon>
    </lineage>
</organism>